<evidence type="ECO:0000256" key="17">
    <source>
        <dbReference type="ARBA" id="ARBA00023303"/>
    </source>
</evidence>
<comment type="subcellular location">
    <subcellularLocation>
        <location evidence="2">Cell membrane</location>
        <topology evidence="2">Multi-pass membrane protein</topology>
    </subcellularLocation>
    <subcellularLocation>
        <location evidence="1">Lysosome membrane</location>
        <topology evidence="1">Multi-pass membrane protein</topology>
    </subcellularLocation>
    <subcellularLocation>
        <location evidence="25">Membrane</location>
        <topology evidence="25">Multi-pass membrane protein</topology>
    </subcellularLocation>
</comment>
<accession>A0A6J2UY83</accession>
<evidence type="ECO:0000256" key="21">
    <source>
        <dbReference type="PIRNR" id="PIRNR005713"/>
    </source>
</evidence>
<gene>
    <name evidence="27" type="primary">p2rx4a</name>
</gene>
<dbReference type="PANTHER" id="PTHR10125:SF18">
    <property type="entry name" value="P2X PURINOCEPTOR 4"/>
    <property type="match status" value="1"/>
</dbReference>
<proteinExistence type="inferred from homology"/>
<evidence type="ECO:0000256" key="22">
    <source>
        <dbReference type="PIRSR" id="PIRSR005713-1"/>
    </source>
</evidence>
<keyword evidence="16 21" id="KW-1071">Ligand-gated ion channel</keyword>
<feature type="glycosylation site" description="N-linked (GlcNAc...) asparagine" evidence="24">
    <location>
        <position position="187"/>
    </location>
</feature>
<evidence type="ECO:0000256" key="3">
    <source>
        <dbReference type="ARBA" id="ARBA00009848"/>
    </source>
</evidence>
<dbReference type="AlphaFoldDB" id="A0A6J2UY83"/>
<feature type="binding site" evidence="22">
    <location>
        <position position="189"/>
    </location>
    <ligand>
        <name>ATP</name>
        <dbReference type="ChEBI" id="CHEBI:30616"/>
        <note>ligand shared between two neighboring subunits of the homotrimer</note>
    </ligand>
</feature>
<comment type="function">
    <text evidence="21">ATP-gated nonselective transmembrane cation channel permeable to potassium, sodium and calcium. CTP, but not GTP or UTP, functions as a weak affinity agonist for P2RX4. Activated by extracellularly released ATP, it plays multiple role in immunity and central nervous system physiology. Could also function as an ATP-gated cation channel of lysosomal membranes.</text>
</comment>
<feature type="disulfide bond" evidence="23">
    <location>
        <begin position="129"/>
        <end position="152"/>
    </location>
</feature>
<dbReference type="GO" id="GO:0005524">
    <property type="term" value="F:ATP binding"/>
    <property type="evidence" value="ECO:0007669"/>
    <property type="project" value="UniProtKB-UniRule"/>
</dbReference>
<comment type="catalytic activity">
    <reaction evidence="19">
        <text>Na(+)(in) = Na(+)(out)</text>
        <dbReference type="Rhea" id="RHEA:34963"/>
        <dbReference type="ChEBI" id="CHEBI:29101"/>
    </reaction>
</comment>
<dbReference type="InterPro" id="IPR027309">
    <property type="entry name" value="P2X_extracellular_dom_sf"/>
</dbReference>
<dbReference type="FunFam" id="1.10.287.940:FF:000010">
    <property type="entry name" value="P2X receptor E"/>
    <property type="match status" value="1"/>
</dbReference>
<protein>
    <recommendedName>
        <fullName evidence="21 25">P2X purinoceptor</fullName>
    </recommendedName>
    <alternativeName>
        <fullName evidence="21">P2X purinoceptor 4</fullName>
    </alternativeName>
</protein>
<name>A0A6J2UY83_CHACN</name>
<evidence type="ECO:0000256" key="1">
    <source>
        <dbReference type="ARBA" id="ARBA00004155"/>
    </source>
</evidence>
<evidence type="ECO:0000256" key="4">
    <source>
        <dbReference type="ARBA" id="ARBA00022448"/>
    </source>
</evidence>
<dbReference type="PROSITE" id="PS01212">
    <property type="entry name" value="P2X_RECEPTOR"/>
    <property type="match status" value="1"/>
</dbReference>
<evidence type="ECO:0000256" key="14">
    <source>
        <dbReference type="ARBA" id="ARBA00023180"/>
    </source>
</evidence>
<keyword evidence="7 22" id="KW-0547">Nucleotide-binding</keyword>
<evidence type="ECO:0000256" key="15">
    <source>
        <dbReference type="ARBA" id="ARBA00023228"/>
    </source>
</evidence>
<dbReference type="Gene3D" id="2.60.490.10">
    <property type="entry name" value="atp-gated p2x4 ion channel domain"/>
    <property type="match status" value="1"/>
</dbReference>
<evidence type="ECO:0000313" key="27">
    <source>
        <dbReference type="RefSeq" id="XP_030624016.1"/>
    </source>
</evidence>
<dbReference type="GO" id="GO:0005886">
    <property type="term" value="C:plasma membrane"/>
    <property type="evidence" value="ECO:0007669"/>
    <property type="project" value="UniProtKB-SubCell"/>
</dbReference>
<keyword evidence="10 21" id="KW-0406">Ion transport</keyword>
<dbReference type="RefSeq" id="XP_030624016.1">
    <property type="nucleotide sequence ID" value="XM_030768156.1"/>
</dbReference>
<keyword evidence="26" id="KW-1185">Reference proteome</keyword>
<dbReference type="GO" id="GO:0005765">
    <property type="term" value="C:lysosomal membrane"/>
    <property type="evidence" value="ECO:0007669"/>
    <property type="project" value="UniProtKB-SubCell"/>
</dbReference>
<dbReference type="GO" id="GO:0001614">
    <property type="term" value="F:purinergic nucleotide receptor activity"/>
    <property type="evidence" value="ECO:0007669"/>
    <property type="project" value="UniProtKB-UniRule"/>
</dbReference>
<keyword evidence="15" id="KW-0458">Lysosome</keyword>
<evidence type="ECO:0000313" key="26">
    <source>
        <dbReference type="Proteomes" id="UP000504632"/>
    </source>
</evidence>
<comment type="similarity">
    <text evidence="3 21 25">Belongs to the P2X receptor family.</text>
</comment>
<dbReference type="PRINTS" id="PR01311">
    <property type="entry name" value="P2X4RECEPTOR"/>
</dbReference>
<dbReference type="InParanoid" id="A0A6J2UY83"/>
<reference evidence="27" key="1">
    <citation type="submission" date="2025-08" db="UniProtKB">
        <authorList>
            <consortium name="RefSeq"/>
        </authorList>
    </citation>
    <scope>IDENTIFICATION</scope>
</reference>
<comment type="function">
    <text evidence="25">Receptor for ATP that acts as a ligand-gated ion channel.</text>
</comment>
<evidence type="ECO:0000256" key="5">
    <source>
        <dbReference type="ARBA" id="ARBA00022475"/>
    </source>
</evidence>
<dbReference type="Gene3D" id="1.10.287.940">
    <property type="entry name" value="atp-gated p2x4 ion channel"/>
    <property type="match status" value="1"/>
</dbReference>
<keyword evidence="13 25" id="KW-0675">Receptor</keyword>
<feature type="binding site" evidence="22">
    <location>
        <position position="316"/>
    </location>
    <ligand>
        <name>ATP</name>
        <dbReference type="ChEBI" id="CHEBI:30616"/>
        <note>ligand shared between two neighboring subunits of the homotrimer</note>
    </ligand>
</feature>
<dbReference type="GlyCosmos" id="A0A6J2UY83">
    <property type="glycosylation" value="1 site, No reported glycans"/>
</dbReference>
<keyword evidence="14" id="KW-0325">Glycoprotein</keyword>
<keyword evidence="6 25" id="KW-0812">Transmembrane</keyword>
<keyword evidence="8 22" id="KW-0067">ATP-binding</keyword>
<dbReference type="NCBIfam" id="TIGR00863">
    <property type="entry name" value="P2X"/>
    <property type="match status" value="1"/>
</dbReference>
<feature type="binding site" evidence="22">
    <location>
        <begin position="70"/>
        <end position="72"/>
    </location>
    <ligand>
        <name>ATP</name>
        <dbReference type="ChEBI" id="CHEBI:30616"/>
        <note>ligand shared between two neighboring subunits of the homotrimer</note>
    </ligand>
</feature>
<dbReference type="GO" id="GO:0033198">
    <property type="term" value="P:response to ATP"/>
    <property type="evidence" value="ECO:0007669"/>
    <property type="project" value="InterPro"/>
</dbReference>
<dbReference type="InterPro" id="IPR053792">
    <property type="entry name" value="P2X_RECEPTOR_CS"/>
</dbReference>
<keyword evidence="12 23" id="KW-1015">Disulfide bond</keyword>
<feature type="binding site" evidence="22">
    <location>
        <begin position="296"/>
        <end position="298"/>
    </location>
    <ligand>
        <name>ATP</name>
        <dbReference type="ChEBI" id="CHEBI:30616"/>
        <note>ligand shared between two neighboring subunits of the homotrimer</note>
    </ligand>
</feature>
<dbReference type="Pfam" id="PF00864">
    <property type="entry name" value="P2X_receptor"/>
    <property type="match status" value="1"/>
</dbReference>
<dbReference type="CTD" id="259258"/>
<dbReference type="PIRSF" id="PIRSF005713">
    <property type="entry name" value="P2X_purinoceptor"/>
    <property type="match status" value="1"/>
</dbReference>
<evidence type="ECO:0000256" key="6">
    <source>
        <dbReference type="ARBA" id="ARBA00022692"/>
    </source>
</evidence>
<feature type="disulfide bond" evidence="23">
    <location>
        <begin position="264"/>
        <end position="273"/>
    </location>
</feature>
<evidence type="ECO:0000256" key="20">
    <source>
        <dbReference type="ARBA" id="ARBA00036634"/>
    </source>
</evidence>
<dbReference type="InterPro" id="IPR001429">
    <property type="entry name" value="P2X_purnocptor"/>
</dbReference>
<dbReference type="PANTHER" id="PTHR10125">
    <property type="entry name" value="P2X PURINOCEPTOR"/>
    <property type="match status" value="1"/>
</dbReference>
<keyword evidence="9 25" id="KW-1133">Transmembrane helix</keyword>
<dbReference type="PRINTS" id="PR01307">
    <property type="entry name" value="P2XRECEPTOR"/>
</dbReference>
<evidence type="ECO:0000256" key="25">
    <source>
        <dbReference type="RuleBase" id="RU000681"/>
    </source>
</evidence>
<dbReference type="OrthoDB" id="494673at2759"/>
<evidence type="ECO:0000256" key="18">
    <source>
        <dbReference type="ARBA" id="ARBA00034430"/>
    </source>
</evidence>
<dbReference type="InterPro" id="IPR059116">
    <property type="entry name" value="P2X_receptor"/>
</dbReference>
<feature type="disulfide bond" evidence="23">
    <location>
        <begin position="119"/>
        <end position="168"/>
    </location>
</feature>
<evidence type="ECO:0000256" key="12">
    <source>
        <dbReference type="ARBA" id="ARBA00023157"/>
    </source>
</evidence>
<evidence type="ECO:0000256" key="19">
    <source>
        <dbReference type="ARBA" id="ARBA00036239"/>
    </source>
</evidence>
<evidence type="ECO:0000256" key="8">
    <source>
        <dbReference type="ARBA" id="ARBA00022840"/>
    </source>
</evidence>
<evidence type="ECO:0000256" key="16">
    <source>
        <dbReference type="ARBA" id="ARBA00023286"/>
    </source>
</evidence>
<evidence type="ECO:0000256" key="13">
    <source>
        <dbReference type="ARBA" id="ARBA00023170"/>
    </source>
</evidence>
<feature type="disulfide bond" evidence="23">
    <location>
        <begin position="135"/>
        <end position="162"/>
    </location>
</feature>
<evidence type="ECO:0000256" key="9">
    <source>
        <dbReference type="ARBA" id="ARBA00022989"/>
    </source>
</evidence>
<dbReference type="GeneID" id="115807277"/>
<sequence length="390" mass="43770">MTHEKGCCDSICQCFFEYFTPKVLVIRSKKVGTINRLTQALVIAYVIGYVCVLKKGYQDTDTVLSSVTAKVKGIALTNTSDLGLRIWDAADYVIPPQGENSFFVLTNLIVTLNQTQTTCAEKPSQASICSSDKDCKKGFRYTQGNGVQTGRCVNFSESVKTCEVLAWCPLENATEPPNPPMLADAENFTVLIKNSVRYPKFNFNKRNILPHINSSYLSQCVFNRKTDPDCPIFRLKDIVEEAQEDFQTMAVHGGVMGVHIRWDCDLDMPKSWCVPKYAFRRLDNKDPDHNVAPGYNFRFAKYYKNGDGEETRTLIKGYGIRFDVMVFGQAGKFNIVPTLLNVGAGLALLGLVSVVCDWIVLTCMTKRNLYKEQKYSYVDDFGLLSDDGIP</sequence>
<dbReference type="GO" id="GO:0070588">
    <property type="term" value="P:calcium ion transmembrane transport"/>
    <property type="evidence" value="ECO:0007669"/>
    <property type="project" value="TreeGrafter"/>
</dbReference>
<dbReference type="GO" id="GO:0004931">
    <property type="term" value="F:extracellularly ATP-gated monoatomic cation channel activity"/>
    <property type="evidence" value="ECO:0007669"/>
    <property type="project" value="UniProtKB-UniRule"/>
</dbReference>
<dbReference type="InterPro" id="IPR003047">
    <property type="entry name" value="P2X4_purnocptor"/>
</dbReference>
<evidence type="ECO:0000256" key="23">
    <source>
        <dbReference type="PIRSR" id="PIRSR005713-2"/>
    </source>
</evidence>
<comment type="catalytic activity">
    <reaction evidence="18">
        <text>K(+)(in) = K(+)(out)</text>
        <dbReference type="Rhea" id="RHEA:29463"/>
        <dbReference type="ChEBI" id="CHEBI:29103"/>
    </reaction>
</comment>
<feature type="transmembrane region" description="Helical" evidence="25">
    <location>
        <begin position="339"/>
        <end position="361"/>
    </location>
</feature>
<comment type="caution">
    <text evidence="25">Lacks conserved residue(s) required for the propagation of feature annotation.</text>
</comment>
<comment type="catalytic activity">
    <reaction evidence="20">
        <text>Ca(2+)(in) = Ca(2+)(out)</text>
        <dbReference type="Rhea" id="RHEA:29671"/>
        <dbReference type="ChEBI" id="CHEBI:29108"/>
    </reaction>
</comment>
<dbReference type="GO" id="GO:0098794">
    <property type="term" value="C:postsynapse"/>
    <property type="evidence" value="ECO:0007669"/>
    <property type="project" value="GOC"/>
</dbReference>
<evidence type="ECO:0000256" key="11">
    <source>
        <dbReference type="ARBA" id="ARBA00023136"/>
    </source>
</evidence>
<comment type="subunit">
    <text evidence="21">Functional P2XRs are organized as homomeric and heteromeric trimers.</text>
</comment>
<evidence type="ECO:0000256" key="2">
    <source>
        <dbReference type="ARBA" id="ARBA00004651"/>
    </source>
</evidence>
<evidence type="ECO:0000256" key="24">
    <source>
        <dbReference type="PIRSR" id="PIRSR005713-3"/>
    </source>
</evidence>
<evidence type="ECO:0000256" key="7">
    <source>
        <dbReference type="ARBA" id="ARBA00022741"/>
    </source>
</evidence>
<keyword evidence="5" id="KW-1003">Cell membrane</keyword>
<organism evidence="26 27">
    <name type="scientific">Chanos chanos</name>
    <name type="common">Milkfish</name>
    <name type="synonym">Mugil chanos</name>
    <dbReference type="NCBI Taxonomy" id="29144"/>
    <lineage>
        <taxon>Eukaryota</taxon>
        <taxon>Metazoa</taxon>
        <taxon>Chordata</taxon>
        <taxon>Craniata</taxon>
        <taxon>Vertebrata</taxon>
        <taxon>Euteleostomi</taxon>
        <taxon>Actinopterygii</taxon>
        <taxon>Neopterygii</taxon>
        <taxon>Teleostei</taxon>
        <taxon>Ostariophysi</taxon>
        <taxon>Gonorynchiformes</taxon>
        <taxon>Chanidae</taxon>
        <taxon>Chanos</taxon>
    </lineage>
</organism>
<dbReference type="Proteomes" id="UP000504632">
    <property type="component" value="Chromosome 3"/>
</dbReference>
<keyword evidence="11 21" id="KW-0472">Membrane</keyword>
<keyword evidence="17 25" id="KW-0407">Ion channel</keyword>
<keyword evidence="4 21" id="KW-0813">Transport</keyword>
<feature type="disulfide bond" evidence="23">
    <location>
        <begin position="220"/>
        <end position="230"/>
    </location>
</feature>
<dbReference type="FunFam" id="2.60.490.10:FF:000001">
    <property type="entry name" value="P2X purinoceptor"/>
    <property type="match status" value="1"/>
</dbReference>
<evidence type="ECO:0000256" key="10">
    <source>
        <dbReference type="ARBA" id="ARBA00023065"/>
    </source>
</evidence>